<dbReference type="InterPro" id="IPR018775">
    <property type="entry name" value="RlaP"/>
</dbReference>
<reference evidence="1 2" key="2">
    <citation type="submission" date="2015-10" db="EMBL/GenBank/DDBJ databases">
        <title>Draft Genome Sequence of Prosthecomicrobium hirschii ATCC 27832.</title>
        <authorList>
            <person name="Daniel J."/>
            <person name="Givan S.A."/>
            <person name="Brun Y.V."/>
            <person name="Brown P.J."/>
        </authorList>
    </citation>
    <scope>NUCLEOTIDE SEQUENCE [LARGE SCALE GENOMIC DNA]</scope>
    <source>
        <strain evidence="1 2">16</strain>
    </source>
</reference>
<dbReference type="EMBL" id="LJYW01000001">
    <property type="protein sequence ID" value="KPL51114.1"/>
    <property type="molecule type" value="Genomic_DNA"/>
</dbReference>
<organism evidence="1 2">
    <name type="scientific">Prosthecodimorpha hirschii</name>
    <dbReference type="NCBI Taxonomy" id="665126"/>
    <lineage>
        <taxon>Bacteria</taxon>
        <taxon>Pseudomonadati</taxon>
        <taxon>Pseudomonadota</taxon>
        <taxon>Alphaproteobacteria</taxon>
        <taxon>Hyphomicrobiales</taxon>
        <taxon>Ancalomicrobiaceae</taxon>
        <taxon>Prosthecodimorpha</taxon>
    </lineage>
</organism>
<gene>
    <name evidence="1" type="ORF">ABB55_01840</name>
</gene>
<evidence type="ECO:0000313" key="1">
    <source>
        <dbReference type="EMBL" id="KPL51114.1"/>
    </source>
</evidence>
<proteinExistence type="predicted"/>
<dbReference type="Pfam" id="PF10127">
    <property type="entry name" value="RlaP"/>
    <property type="match status" value="1"/>
</dbReference>
<comment type="caution">
    <text evidence="1">The sequence shown here is derived from an EMBL/GenBank/DDBJ whole genome shotgun (WGS) entry which is preliminary data.</text>
</comment>
<keyword evidence="2" id="KW-1185">Reference proteome</keyword>
<evidence type="ECO:0000313" key="2">
    <source>
        <dbReference type="Proteomes" id="UP000048984"/>
    </source>
</evidence>
<dbReference type="AlphaFoldDB" id="A0A0P6VZ86"/>
<dbReference type="RefSeq" id="WP_054357277.1">
    <property type="nucleotide sequence ID" value="NZ_LJYW01000001.1"/>
</dbReference>
<evidence type="ECO:0008006" key="3">
    <source>
        <dbReference type="Google" id="ProtNLM"/>
    </source>
</evidence>
<dbReference type="PANTHER" id="PTHR34817">
    <property type="entry name" value="NUCLEOTIDYLTRANSFERASE"/>
    <property type="match status" value="1"/>
</dbReference>
<dbReference type="STRING" id="665126.ABB55_01840"/>
<accession>A0A0P6VZ86</accession>
<reference evidence="1 2" key="1">
    <citation type="submission" date="2015-09" db="EMBL/GenBank/DDBJ databases">
        <authorList>
            <person name="Jackson K.R."/>
            <person name="Lunt B.L."/>
            <person name="Fisher J.N.B."/>
            <person name="Gardner A.V."/>
            <person name="Bailey M.E."/>
            <person name="Deus L.M."/>
            <person name="Earl A.S."/>
            <person name="Gibby P.D."/>
            <person name="Hartmann K.A."/>
            <person name="Liu J.E."/>
            <person name="Manci A.M."/>
            <person name="Nielsen D.A."/>
            <person name="Solomon M.B."/>
            <person name="Breakwell D.P."/>
            <person name="Burnett S.H."/>
            <person name="Grose J.H."/>
        </authorList>
    </citation>
    <scope>NUCLEOTIDE SEQUENCE [LARGE SCALE GENOMIC DNA]</scope>
    <source>
        <strain evidence="1 2">16</strain>
    </source>
</reference>
<dbReference type="Proteomes" id="UP000048984">
    <property type="component" value="Unassembled WGS sequence"/>
</dbReference>
<dbReference type="PANTHER" id="PTHR34817:SF2">
    <property type="entry name" value="NUCLEOTIDYLTRANSFERASE"/>
    <property type="match status" value="1"/>
</dbReference>
<name>A0A0P6VZ86_9HYPH</name>
<protein>
    <recommendedName>
        <fullName evidence="3">Nucleotidyltransferase</fullName>
    </recommendedName>
</protein>
<sequence length="263" mass="28708">MSYPPLGAEEIATRLAEVAAEAGVRVLFAVESGSRAWGFASPDSDWDIRFVYAAPLADYLTVRPRRDVIEQPVDARGIDLAGWDVRKALQLLLASNPALIEWLQSPITYADDGAFRPAVAELAATHASRRALAHHYRSIARTHWERDLARTDTVKLKRYFYVLRAVAALAWVARTDALPPIRLADLIAGVDLPADVRADLDDLLALKAGLSELGTGARRPALDRFISATLDAIDPADLDDRAAHRAAFEAEADVLLRRVLGAA</sequence>